<dbReference type="PANTHER" id="PTHR43297:SF13">
    <property type="entry name" value="NICKEL ABC TRANSPORTER, ATP-BINDING PROTEIN"/>
    <property type="match status" value="1"/>
</dbReference>
<evidence type="ECO:0000256" key="11">
    <source>
        <dbReference type="ARBA" id="ARBA00044143"/>
    </source>
</evidence>
<evidence type="ECO:0000313" key="15">
    <source>
        <dbReference type="Proteomes" id="UP001596432"/>
    </source>
</evidence>
<evidence type="ECO:0000256" key="8">
    <source>
        <dbReference type="ARBA" id="ARBA00023136"/>
    </source>
</evidence>
<keyword evidence="2" id="KW-0813">Transport</keyword>
<dbReference type="Pfam" id="PF08352">
    <property type="entry name" value="oligo_HPY"/>
    <property type="match status" value="1"/>
</dbReference>
<keyword evidence="5 14" id="KW-0067">ATP-binding</keyword>
<name>A0ABD5Y868_9EURY</name>
<dbReference type="InterPro" id="IPR017871">
    <property type="entry name" value="ABC_transporter-like_CS"/>
</dbReference>
<dbReference type="Gene3D" id="3.40.50.300">
    <property type="entry name" value="P-loop containing nucleotide triphosphate hydrolases"/>
    <property type="match status" value="1"/>
</dbReference>
<dbReference type="InterPro" id="IPR027417">
    <property type="entry name" value="P-loop_NTPase"/>
</dbReference>
<evidence type="ECO:0000256" key="7">
    <source>
        <dbReference type="ARBA" id="ARBA00023065"/>
    </source>
</evidence>
<keyword evidence="8" id="KW-0472">Membrane</keyword>
<evidence type="ECO:0000256" key="3">
    <source>
        <dbReference type="ARBA" id="ARBA00022475"/>
    </source>
</evidence>
<keyword evidence="3" id="KW-1003">Cell membrane</keyword>
<evidence type="ECO:0000256" key="9">
    <source>
        <dbReference type="ARBA" id="ARBA00038669"/>
    </source>
</evidence>
<evidence type="ECO:0000259" key="13">
    <source>
        <dbReference type="PROSITE" id="PS50893"/>
    </source>
</evidence>
<dbReference type="AlphaFoldDB" id="A0ABD5Y868"/>
<sequence>MTDPLLAVRDLRVRFDGDDGTVRAVDGVDFDVAPGETVCLVGESGSGKTVACESITRLIPTGSAEISGEVRFDGTDLTALSESALESYRGGRIGHVFQNPQDALDPVYTVGAQVVEAIRIHRDRSKSAARAEAIGLLDRVGIGDAAARFDDYPHQFSGGMKQRAVVAMALACDPDLLIADEPTTALDVTIQRQVLDLLADLQAEREMALLFVTHDLGVVAEIADRVVVMYAGNVMESGDVYDVFEAPAHPYTRALLACLPGRGERFETIGGSMADPTDPPDGCRFHPRCPHALPECEEGDQPAFRAVAAGDGGADGGKSGSVEHRASCVLYDDAHALPPALEVADD</sequence>
<evidence type="ECO:0000256" key="10">
    <source>
        <dbReference type="ARBA" id="ARBA00039098"/>
    </source>
</evidence>
<proteinExistence type="predicted"/>
<dbReference type="InterPro" id="IPR050388">
    <property type="entry name" value="ABC_Ni/Peptide_Import"/>
</dbReference>
<dbReference type="GO" id="GO:0005524">
    <property type="term" value="F:ATP binding"/>
    <property type="evidence" value="ECO:0007669"/>
    <property type="project" value="UniProtKB-KW"/>
</dbReference>
<dbReference type="SMART" id="SM00382">
    <property type="entry name" value="AAA"/>
    <property type="match status" value="1"/>
</dbReference>
<organism evidence="14 15">
    <name type="scientific">Halosimplex aquaticum</name>
    <dbReference type="NCBI Taxonomy" id="3026162"/>
    <lineage>
        <taxon>Archaea</taxon>
        <taxon>Methanobacteriati</taxon>
        <taxon>Methanobacteriota</taxon>
        <taxon>Stenosarchaea group</taxon>
        <taxon>Halobacteria</taxon>
        <taxon>Halobacteriales</taxon>
        <taxon>Haloarculaceae</taxon>
        <taxon>Halosimplex</taxon>
    </lineage>
</organism>
<keyword evidence="4" id="KW-0547">Nucleotide-binding</keyword>
<dbReference type="InterPro" id="IPR003439">
    <property type="entry name" value="ABC_transporter-like_ATP-bd"/>
</dbReference>
<reference evidence="14 15" key="1">
    <citation type="journal article" date="2019" name="Int. J. Syst. Evol. Microbiol.">
        <title>The Global Catalogue of Microorganisms (GCM) 10K type strain sequencing project: providing services to taxonomists for standard genome sequencing and annotation.</title>
        <authorList>
            <consortium name="The Broad Institute Genomics Platform"/>
            <consortium name="The Broad Institute Genome Sequencing Center for Infectious Disease"/>
            <person name="Wu L."/>
            <person name="Ma J."/>
        </authorList>
    </citation>
    <scope>NUCLEOTIDE SEQUENCE [LARGE SCALE GENOMIC DNA]</scope>
    <source>
        <strain evidence="14 15">XZYJT29</strain>
    </source>
</reference>
<dbReference type="PROSITE" id="PS50893">
    <property type="entry name" value="ABC_TRANSPORTER_2"/>
    <property type="match status" value="1"/>
</dbReference>
<dbReference type="InterPro" id="IPR003593">
    <property type="entry name" value="AAA+_ATPase"/>
</dbReference>
<evidence type="ECO:0000256" key="6">
    <source>
        <dbReference type="ARBA" id="ARBA00022967"/>
    </source>
</evidence>
<comment type="subunit">
    <text evidence="9">The complex is composed of two ATP-binding proteins (NikD and NikE), two transmembrane proteins (NikB and NikC) and a solute-binding protein (NikA).</text>
</comment>
<evidence type="ECO:0000313" key="14">
    <source>
        <dbReference type="EMBL" id="MFC7143071.1"/>
    </source>
</evidence>
<feature type="domain" description="ABC transporter" evidence="13">
    <location>
        <begin position="8"/>
        <end position="256"/>
    </location>
</feature>
<dbReference type="Pfam" id="PF00005">
    <property type="entry name" value="ABC_tran"/>
    <property type="match status" value="1"/>
</dbReference>
<evidence type="ECO:0000256" key="2">
    <source>
        <dbReference type="ARBA" id="ARBA00022448"/>
    </source>
</evidence>
<evidence type="ECO:0000256" key="5">
    <source>
        <dbReference type="ARBA" id="ARBA00022840"/>
    </source>
</evidence>
<dbReference type="GO" id="GO:0015413">
    <property type="term" value="F:ABC-type nickel transporter activity"/>
    <property type="evidence" value="ECO:0007669"/>
    <property type="project" value="UniProtKB-EC"/>
</dbReference>
<evidence type="ECO:0000256" key="1">
    <source>
        <dbReference type="ARBA" id="ARBA00004202"/>
    </source>
</evidence>
<dbReference type="EMBL" id="JBHTAS010000003">
    <property type="protein sequence ID" value="MFC7143071.1"/>
    <property type="molecule type" value="Genomic_DNA"/>
</dbReference>
<gene>
    <name evidence="14" type="ORF">ACFQMA_25055</name>
</gene>
<dbReference type="FunFam" id="3.40.50.300:FF:000016">
    <property type="entry name" value="Oligopeptide ABC transporter ATP-binding component"/>
    <property type="match status" value="1"/>
</dbReference>
<dbReference type="EC" id="7.2.2.11" evidence="10"/>
<dbReference type="Proteomes" id="UP001596432">
    <property type="component" value="Unassembled WGS sequence"/>
</dbReference>
<protein>
    <recommendedName>
        <fullName evidence="11">Nickel import system ATP-binding protein NikD</fullName>
        <ecNumber evidence="10">7.2.2.11</ecNumber>
    </recommendedName>
</protein>
<dbReference type="SUPFAM" id="SSF52540">
    <property type="entry name" value="P-loop containing nucleoside triphosphate hydrolases"/>
    <property type="match status" value="1"/>
</dbReference>
<dbReference type="PROSITE" id="PS00211">
    <property type="entry name" value="ABC_TRANSPORTER_1"/>
    <property type="match status" value="1"/>
</dbReference>
<evidence type="ECO:0000256" key="12">
    <source>
        <dbReference type="ARBA" id="ARBA00048610"/>
    </source>
</evidence>
<dbReference type="PANTHER" id="PTHR43297">
    <property type="entry name" value="OLIGOPEPTIDE TRANSPORT ATP-BINDING PROTEIN APPD"/>
    <property type="match status" value="1"/>
</dbReference>
<dbReference type="RefSeq" id="WP_382261968.1">
    <property type="nucleotide sequence ID" value="NZ_JBHTAS010000003.1"/>
</dbReference>
<comment type="subcellular location">
    <subcellularLocation>
        <location evidence="1">Cell membrane</location>
        <topology evidence="1">Peripheral membrane protein</topology>
    </subcellularLocation>
</comment>
<evidence type="ECO:0000256" key="4">
    <source>
        <dbReference type="ARBA" id="ARBA00022741"/>
    </source>
</evidence>
<keyword evidence="7" id="KW-0406">Ion transport</keyword>
<comment type="caution">
    <text evidence="14">The sequence shown here is derived from an EMBL/GenBank/DDBJ whole genome shotgun (WGS) entry which is preliminary data.</text>
</comment>
<comment type="catalytic activity">
    <reaction evidence="12">
        <text>Ni(2+)(out) + ATP + H2O = Ni(2+)(in) + ADP + phosphate + H(+)</text>
        <dbReference type="Rhea" id="RHEA:15557"/>
        <dbReference type="ChEBI" id="CHEBI:15377"/>
        <dbReference type="ChEBI" id="CHEBI:15378"/>
        <dbReference type="ChEBI" id="CHEBI:30616"/>
        <dbReference type="ChEBI" id="CHEBI:43474"/>
        <dbReference type="ChEBI" id="CHEBI:49786"/>
        <dbReference type="ChEBI" id="CHEBI:456216"/>
        <dbReference type="EC" id="7.2.2.11"/>
    </reaction>
    <physiologicalReaction direction="left-to-right" evidence="12">
        <dbReference type="Rhea" id="RHEA:15558"/>
    </physiologicalReaction>
</comment>
<dbReference type="InterPro" id="IPR013563">
    <property type="entry name" value="Oligopep_ABC_C"/>
</dbReference>
<dbReference type="NCBIfam" id="TIGR01727">
    <property type="entry name" value="oligo_HPY"/>
    <property type="match status" value="1"/>
</dbReference>
<keyword evidence="15" id="KW-1185">Reference proteome</keyword>
<keyword evidence="6" id="KW-1278">Translocase</keyword>
<accession>A0ABD5Y868</accession>
<dbReference type="GO" id="GO:0005886">
    <property type="term" value="C:plasma membrane"/>
    <property type="evidence" value="ECO:0007669"/>
    <property type="project" value="UniProtKB-SubCell"/>
</dbReference>
<dbReference type="CDD" id="cd03257">
    <property type="entry name" value="ABC_NikE_OppD_transporters"/>
    <property type="match status" value="1"/>
</dbReference>